<comment type="similarity">
    <text evidence="1">Belongs to the sigma-70 factor family. ECF subfamily.</text>
</comment>
<dbReference type="GO" id="GO:0003677">
    <property type="term" value="F:DNA binding"/>
    <property type="evidence" value="ECO:0007669"/>
    <property type="project" value="InterPro"/>
</dbReference>
<dbReference type="InterPro" id="IPR013324">
    <property type="entry name" value="RNA_pol_sigma_r3/r4-like"/>
</dbReference>
<dbReference type="PATRIC" id="fig|1560234.3.peg.1647"/>
<feature type="domain" description="RNA polymerase sigma factor 70 region 4 type 2" evidence="6">
    <location>
        <begin position="95"/>
        <end position="146"/>
    </location>
</feature>
<reference evidence="7 8" key="1">
    <citation type="submission" date="2015-01" db="EMBL/GenBank/DDBJ databases">
        <title>Desulfovibrio sp. JC271 draft genome sequence.</title>
        <authorList>
            <person name="Shivani Y."/>
            <person name="Subhash Y."/>
            <person name="Sasikala C."/>
            <person name="Ramana C.V."/>
        </authorList>
    </citation>
    <scope>NUCLEOTIDE SEQUENCE [LARGE SCALE GENOMIC DNA]</scope>
    <source>
        <strain evidence="7 8">JC271</strain>
    </source>
</reference>
<evidence type="ECO:0000259" key="6">
    <source>
        <dbReference type="Pfam" id="PF08281"/>
    </source>
</evidence>
<dbReference type="AlphaFoldDB" id="A0A1B7XAL9"/>
<dbReference type="EMBL" id="JXMS01000025">
    <property type="protein sequence ID" value="OBQ46386.1"/>
    <property type="molecule type" value="Genomic_DNA"/>
</dbReference>
<evidence type="ECO:0000313" key="7">
    <source>
        <dbReference type="EMBL" id="OBQ46386.1"/>
    </source>
</evidence>
<dbReference type="InterPro" id="IPR039425">
    <property type="entry name" value="RNA_pol_sigma-70-like"/>
</dbReference>
<accession>A0A1B7XAL9</accession>
<feature type="domain" description="RNA polymerase sigma-70 region 2" evidence="5">
    <location>
        <begin position="2"/>
        <end position="68"/>
    </location>
</feature>
<comment type="caution">
    <text evidence="7">The sequence shown here is derived from an EMBL/GenBank/DDBJ whole genome shotgun (WGS) entry which is preliminary data.</text>
</comment>
<dbReference type="GO" id="GO:0006352">
    <property type="term" value="P:DNA-templated transcription initiation"/>
    <property type="evidence" value="ECO:0007669"/>
    <property type="project" value="InterPro"/>
</dbReference>
<evidence type="ECO:0008006" key="9">
    <source>
        <dbReference type="Google" id="ProtNLM"/>
    </source>
</evidence>
<proteinExistence type="inferred from homology"/>
<evidence type="ECO:0000256" key="3">
    <source>
        <dbReference type="ARBA" id="ARBA00023082"/>
    </source>
</evidence>
<keyword evidence="4" id="KW-0804">Transcription</keyword>
<dbReference type="Pfam" id="PF04542">
    <property type="entry name" value="Sigma70_r2"/>
    <property type="match status" value="1"/>
</dbReference>
<dbReference type="GO" id="GO:0016987">
    <property type="term" value="F:sigma factor activity"/>
    <property type="evidence" value="ECO:0007669"/>
    <property type="project" value="UniProtKB-KW"/>
</dbReference>
<evidence type="ECO:0000256" key="4">
    <source>
        <dbReference type="ARBA" id="ARBA00023163"/>
    </source>
</evidence>
<dbReference type="STRING" id="1560234.SP90_12695"/>
<dbReference type="InterPro" id="IPR013249">
    <property type="entry name" value="RNA_pol_sigma70_r4_t2"/>
</dbReference>
<keyword evidence="2" id="KW-0805">Transcription regulation</keyword>
<dbReference type="InterPro" id="IPR013325">
    <property type="entry name" value="RNA_pol_sigma_r2"/>
</dbReference>
<protein>
    <recommendedName>
        <fullName evidence="9">RNA polymerase sigma factor</fullName>
    </recommendedName>
</protein>
<keyword evidence="8" id="KW-1185">Reference proteome</keyword>
<evidence type="ECO:0000256" key="1">
    <source>
        <dbReference type="ARBA" id="ARBA00010641"/>
    </source>
</evidence>
<evidence type="ECO:0000313" key="8">
    <source>
        <dbReference type="Proteomes" id="UP000091979"/>
    </source>
</evidence>
<dbReference type="Gene3D" id="1.10.10.10">
    <property type="entry name" value="Winged helix-like DNA-binding domain superfamily/Winged helix DNA-binding domain"/>
    <property type="match status" value="1"/>
</dbReference>
<dbReference type="Pfam" id="PF08281">
    <property type="entry name" value="Sigma70_r4_2"/>
    <property type="match status" value="1"/>
</dbReference>
<dbReference type="Gene3D" id="1.10.1740.10">
    <property type="match status" value="1"/>
</dbReference>
<keyword evidence="3" id="KW-0731">Sigma factor</keyword>
<dbReference type="PANTHER" id="PTHR43133:SF51">
    <property type="entry name" value="RNA POLYMERASE SIGMA FACTOR"/>
    <property type="match status" value="1"/>
</dbReference>
<name>A0A1B7XAL9_9BACT</name>
<dbReference type="SUPFAM" id="SSF88659">
    <property type="entry name" value="Sigma3 and sigma4 domains of RNA polymerase sigma factors"/>
    <property type="match status" value="1"/>
</dbReference>
<dbReference type="Proteomes" id="UP000091979">
    <property type="component" value="Unassembled WGS sequence"/>
</dbReference>
<evidence type="ECO:0000259" key="5">
    <source>
        <dbReference type="Pfam" id="PF04542"/>
    </source>
</evidence>
<dbReference type="SUPFAM" id="SSF88946">
    <property type="entry name" value="Sigma2 domain of RNA polymerase sigma factors"/>
    <property type="match status" value="1"/>
</dbReference>
<dbReference type="PANTHER" id="PTHR43133">
    <property type="entry name" value="RNA POLYMERASE ECF-TYPE SIGMA FACTO"/>
    <property type="match status" value="1"/>
</dbReference>
<dbReference type="InterPro" id="IPR036388">
    <property type="entry name" value="WH-like_DNA-bd_sf"/>
</dbReference>
<dbReference type="CDD" id="cd06171">
    <property type="entry name" value="Sigma70_r4"/>
    <property type="match status" value="1"/>
</dbReference>
<dbReference type="InterPro" id="IPR007627">
    <property type="entry name" value="RNA_pol_sigma70_r2"/>
</dbReference>
<sequence>MLVKRYQSKIYSIFIRSLRSEALAAELAQDVFLRAFEKLDQYAADKKFSTWLNAIAVNRLRDYWRKEGATASQTEELDIELIDSSIGTEEQVERRTIMQAIHKLPCLYKEALLLRYRDDYSIPEVAESLGIGTSAAKMRLKRGVEAIALLVEDHHD</sequence>
<dbReference type="InterPro" id="IPR014284">
    <property type="entry name" value="RNA_pol_sigma-70_dom"/>
</dbReference>
<organism evidence="7 8">
    <name type="scientific">Halodesulfovibrio spirochaetisodalis</name>
    <dbReference type="NCBI Taxonomy" id="1560234"/>
    <lineage>
        <taxon>Bacteria</taxon>
        <taxon>Pseudomonadati</taxon>
        <taxon>Thermodesulfobacteriota</taxon>
        <taxon>Desulfovibrionia</taxon>
        <taxon>Desulfovibrionales</taxon>
        <taxon>Desulfovibrionaceae</taxon>
        <taxon>Halodesulfovibrio</taxon>
    </lineage>
</organism>
<dbReference type="NCBIfam" id="TIGR02937">
    <property type="entry name" value="sigma70-ECF"/>
    <property type="match status" value="1"/>
</dbReference>
<gene>
    <name evidence="7" type="ORF">SP90_12695</name>
</gene>
<evidence type="ECO:0000256" key="2">
    <source>
        <dbReference type="ARBA" id="ARBA00023015"/>
    </source>
</evidence>